<feature type="transmembrane region" description="Helical" evidence="6">
    <location>
        <begin position="218"/>
        <end position="238"/>
    </location>
</feature>
<feature type="compositionally biased region" description="Acidic residues" evidence="5">
    <location>
        <begin position="481"/>
        <end position="490"/>
    </location>
</feature>
<feature type="transmembrane region" description="Helical" evidence="6">
    <location>
        <begin position="381"/>
        <end position="401"/>
    </location>
</feature>
<feature type="transmembrane region" description="Helical" evidence="6">
    <location>
        <begin position="125"/>
        <end position="144"/>
    </location>
</feature>
<dbReference type="GO" id="GO:0006820">
    <property type="term" value="P:monoatomic anion transport"/>
    <property type="evidence" value="ECO:0007669"/>
    <property type="project" value="TreeGrafter"/>
</dbReference>
<evidence type="ECO:0000256" key="4">
    <source>
        <dbReference type="ARBA" id="ARBA00023136"/>
    </source>
</evidence>
<reference evidence="8" key="1">
    <citation type="submission" date="2023-03" db="EMBL/GenBank/DDBJ databases">
        <title>Chromosome-level genomes of two armyworms, Mythimna separata and Mythimna loreyi, provide insights into the biosynthesis and reception of sex pheromones.</title>
        <authorList>
            <person name="Zhao H."/>
        </authorList>
    </citation>
    <scope>NUCLEOTIDE SEQUENCE</scope>
    <source>
        <strain evidence="8">BeijingLab</strain>
        <tissue evidence="8">Pupa</tissue>
    </source>
</reference>
<evidence type="ECO:0000259" key="7">
    <source>
        <dbReference type="PROSITE" id="PS50850"/>
    </source>
</evidence>
<dbReference type="InterPro" id="IPR036259">
    <property type="entry name" value="MFS_trans_sf"/>
</dbReference>
<dbReference type="PANTHER" id="PTHR11662:SF280">
    <property type="entry name" value="FI21844P1-RELATED"/>
    <property type="match status" value="1"/>
</dbReference>
<dbReference type="SUPFAM" id="SSF103473">
    <property type="entry name" value="MFS general substrate transporter"/>
    <property type="match status" value="1"/>
</dbReference>
<feature type="transmembrane region" description="Helical" evidence="6">
    <location>
        <begin position="189"/>
        <end position="212"/>
    </location>
</feature>
<evidence type="ECO:0000256" key="6">
    <source>
        <dbReference type="SAM" id="Phobius"/>
    </source>
</evidence>
<feature type="region of interest" description="Disordered" evidence="5">
    <location>
        <begin position="479"/>
        <end position="499"/>
    </location>
</feature>
<comment type="caution">
    <text evidence="8">The sequence shown here is derived from an EMBL/GenBank/DDBJ whole genome shotgun (WGS) entry which is preliminary data.</text>
</comment>
<proteinExistence type="predicted"/>
<feature type="transmembrane region" description="Helical" evidence="6">
    <location>
        <begin position="422"/>
        <end position="440"/>
    </location>
</feature>
<accession>A0AAD7YWG2</accession>
<comment type="subcellular location">
    <subcellularLocation>
        <location evidence="1">Membrane</location>
        <topology evidence="1">Multi-pass membrane protein</topology>
    </subcellularLocation>
</comment>
<dbReference type="GO" id="GO:0016020">
    <property type="term" value="C:membrane"/>
    <property type="evidence" value="ECO:0007669"/>
    <property type="project" value="UniProtKB-SubCell"/>
</dbReference>
<dbReference type="AlphaFoldDB" id="A0AAD7YWG2"/>
<organism evidence="8 9">
    <name type="scientific">Mythimna separata</name>
    <name type="common">Oriental armyworm</name>
    <name type="synonym">Pseudaletia separata</name>
    <dbReference type="NCBI Taxonomy" id="271217"/>
    <lineage>
        <taxon>Eukaryota</taxon>
        <taxon>Metazoa</taxon>
        <taxon>Ecdysozoa</taxon>
        <taxon>Arthropoda</taxon>
        <taxon>Hexapoda</taxon>
        <taxon>Insecta</taxon>
        <taxon>Pterygota</taxon>
        <taxon>Neoptera</taxon>
        <taxon>Endopterygota</taxon>
        <taxon>Lepidoptera</taxon>
        <taxon>Glossata</taxon>
        <taxon>Ditrysia</taxon>
        <taxon>Noctuoidea</taxon>
        <taxon>Noctuidae</taxon>
        <taxon>Noctuinae</taxon>
        <taxon>Hadenini</taxon>
        <taxon>Mythimna</taxon>
    </lineage>
</organism>
<keyword evidence="4 6" id="KW-0472">Membrane</keyword>
<dbReference type="InterPro" id="IPR020846">
    <property type="entry name" value="MFS_dom"/>
</dbReference>
<feature type="transmembrane region" description="Helical" evidence="6">
    <location>
        <begin position="357"/>
        <end position="375"/>
    </location>
</feature>
<keyword evidence="9" id="KW-1185">Reference proteome</keyword>
<dbReference type="PANTHER" id="PTHR11662">
    <property type="entry name" value="SOLUTE CARRIER FAMILY 17"/>
    <property type="match status" value="1"/>
</dbReference>
<dbReference type="GO" id="GO:0022857">
    <property type="term" value="F:transmembrane transporter activity"/>
    <property type="evidence" value="ECO:0007669"/>
    <property type="project" value="InterPro"/>
</dbReference>
<dbReference type="InterPro" id="IPR050382">
    <property type="entry name" value="MFS_Na/Anion_cotransporter"/>
</dbReference>
<dbReference type="InterPro" id="IPR011701">
    <property type="entry name" value="MFS"/>
</dbReference>
<protein>
    <recommendedName>
        <fullName evidence="7">Major facilitator superfamily (MFS) profile domain-containing protein</fullName>
    </recommendedName>
</protein>
<evidence type="ECO:0000256" key="5">
    <source>
        <dbReference type="SAM" id="MobiDB-lite"/>
    </source>
</evidence>
<sequence length="499" mass="55331">MVTKADLAKMDLEPDFKVSGWGYRHQQCFLLFCTLTIAYSMRSCIGVSLVAMTYHESVVNATNSDNVTEEFKIEGFMNALMLVPPYPSFNWTKKVQDIVISSFFWGYMLLQLPAGQLAHRFGTRYLLTGAMMINCVASIIFPVAAYYGGWIFSAICRLVQGLSQACILPGLHTALGKWAPLHERGRMSAFVYGGQALGTVFGLPMTGFIAASPMGWPGIFRFYGIISGLLGVVIWFVAADAPAQHSKISYGERKYIEDELGNGVKTKSMSVPWGKILRHPGMYAIIIAHIGQTWGQVTLYSEVPAFMDKIMGVNIKANGLLTALPFLVMWFTNFFFSWITDMLIVKKILSVTNTRKLANSLGNVPAAIGLVALAFVPRNIYVVETILVIICGFKISAHLGFHINHIDISPNFAGTMMSISNFVSNFGASMSPLVVGFILTDVTDQYLWRQIFFLAAGMYFFTNLVYVILGTGVKAEWNDPPQEESADEENQLMMEKPNV</sequence>
<dbReference type="Pfam" id="PF07690">
    <property type="entry name" value="MFS_1"/>
    <property type="match status" value="1"/>
</dbReference>
<evidence type="ECO:0000256" key="1">
    <source>
        <dbReference type="ARBA" id="ARBA00004141"/>
    </source>
</evidence>
<keyword evidence="3 6" id="KW-1133">Transmembrane helix</keyword>
<gene>
    <name evidence="8" type="ORF">PYW07_004839</name>
</gene>
<name>A0AAD7YWG2_MYTSE</name>
<feature type="transmembrane region" description="Helical" evidence="6">
    <location>
        <begin position="446"/>
        <end position="469"/>
    </location>
</feature>
<evidence type="ECO:0000313" key="8">
    <source>
        <dbReference type="EMBL" id="KAJ8731675.1"/>
    </source>
</evidence>
<feature type="transmembrane region" description="Helical" evidence="6">
    <location>
        <begin position="320"/>
        <end position="345"/>
    </location>
</feature>
<dbReference type="Proteomes" id="UP001231518">
    <property type="component" value="Chromosome 16"/>
</dbReference>
<feature type="domain" description="Major facilitator superfamily (MFS) profile" evidence="7">
    <location>
        <begin position="41"/>
        <end position="474"/>
    </location>
</feature>
<dbReference type="FunFam" id="1.20.1250.20:FF:000532">
    <property type="entry name" value="SLC (SoLute Carrier) homolog"/>
    <property type="match status" value="1"/>
</dbReference>
<evidence type="ECO:0000256" key="3">
    <source>
        <dbReference type="ARBA" id="ARBA00022989"/>
    </source>
</evidence>
<dbReference type="PROSITE" id="PS50850">
    <property type="entry name" value="MFS"/>
    <property type="match status" value="1"/>
</dbReference>
<evidence type="ECO:0000256" key="2">
    <source>
        <dbReference type="ARBA" id="ARBA00022692"/>
    </source>
</evidence>
<evidence type="ECO:0000313" key="9">
    <source>
        <dbReference type="Proteomes" id="UP001231518"/>
    </source>
</evidence>
<dbReference type="Gene3D" id="1.20.1250.20">
    <property type="entry name" value="MFS general substrate transporter like domains"/>
    <property type="match status" value="2"/>
</dbReference>
<keyword evidence="2 6" id="KW-0812">Transmembrane</keyword>
<feature type="transmembrane region" description="Helical" evidence="6">
    <location>
        <begin position="98"/>
        <end position="118"/>
    </location>
</feature>
<dbReference type="EMBL" id="JARGEI010000005">
    <property type="protein sequence ID" value="KAJ8731675.1"/>
    <property type="molecule type" value="Genomic_DNA"/>
</dbReference>